<dbReference type="EMBL" id="QTSX02007147">
    <property type="protein sequence ID" value="KAJ9050610.1"/>
    <property type="molecule type" value="Genomic_DNA"/>
</dbReference>
<evidence type="ECO:0000313" key="1">
    <source>
        <dbReference type="EMBL" id="KAJ9050610.1"/>
    </source>
</evidence>
<evidence type="ECO:0000313" key="2">
    <source>
        <dbReference type="Proteomes" id="UP001165960"/>
    </source>
</evidence>
<organism evidence="1 2">
    <name type="scientific">Entomophthora muscae</name>
    <dbReference type="NCBI Taxonomy" id="34485"/>
    <lineage>
        <taxon>Eukaryota</taxon>
        <taxon>Fungi</taxon>
        <taxon>Fungi incertae sedis</taxon>
        <taxon>Zoopagomycota</taxon>
        <taxon>Entomophthoromycotina</taxon>
        <taxon>Entomophthoromycetes</taxon>
        <taxon>Entomophthorales</taxon>
        <taxon>Entomophthoraceae</taxon>
        <taxon>Entomophthora</taxon>
    </lineage>
</organism>
<comment type="caution">
    <text evidence="1">The sequence shown here is derived from an EMBL/GenBank/DDBJ whole genome shotgun (WGS) entry which is preliminary data.</text>
</comment>
<reference evidence="1" key="1">
    <citation type="submission" date="2022-04" db="EMBL/GenBank/DDBJ databases">
        <title>Genome of the entomopathogenic fungus Entomophthora muscae.</title>
        <authorList>
            <person name="Elya C."/>
            <person name="Lovett B.R."/>
            <person name="Lee E."/>
            <person name="Macias A.M."/>
            <person name="Hajek A.E."/>
            <person name="De Bivort B.L."/>
            <person name="Kasson M.T."/>
            <person name="De Fine Licht H.H."/>
            <person name="Stajich J.E."/>
        </authorList>
    </citation>
    <scope>NUCLEOTIDE SEQUENCE</scope>
    <source>
        <strain evidence="1">Berkeley</strain>
    </source>
</reference>
<name>A0ACC2RKJ5_9FUNG</name>
<sequence length="145" mass="15856">MILYGVCLVLVLDSLSGSSYPLLSSSRVITNYVPVILDSHELYNHYLTIKLQHNGTTPDTQTNHLNPSTSDAIGQSSLFLGALYLALKVLINSTLPAAGPWAVVGKTFSYLVKLGPIMWWAMLVPTSAPPSPEEASRYSWYPDIC</sequence>
<keyword evidence="2" id="KW-1185">Reference proteome</keyword>
<accession>A0ACC2RKJ5</accession>
<dbReference type="Proteomes" id="UP001165960">
    <property type="component" value="Unassembled WGS sequence"/>
</dbReference>
<protein>
    <submittedName>
        <fullName evidence="1">Uncharacterized protein</fullName>
    </submittedName>
</protein>
<gene>
    <name evidence="1" type="ORF">DSO57_1013025</name>
</gene>
<proteinExistence type="predicted"/>